<dbReference type="InterPro" id="IPR003439">
    <property type="entry name" value="ABC_transporter-like_ATP-bd"/>
</dbReference>
<evidence type="ECO:0000313" key="11">
    <source>
        <dbReference type="Proteomes" id="UP001204445"/>
    </source>
</evidence>
<accession>A0AAE3HIS6</accession>
<evidence type="ECO:0000256" key="1">
    <source>
        <dbReference type="ARBA" id="ARBA00004417"/>
    </source>
</evidence>
<dbReference type="GO" id="GO:0015416">
    <property type="term" value="F:ABC-type phosphonate transporter activity"/>
    <property type="evidence" value="ECO:0007669"/>
    <property type="project" value="InterPro"/>
</dbReference>
<evidence type="ECO:0000256" key="4">
    <source>
        <dbReference type="ARBA" id="ARBA00022741"/>
    </source>
</evidence>
<evidence type="ECO:0000256" key="6">
    <source>
        <dbReference type="ARBA" id="ARBA00022967"/>
    </source>
</evidence>
<dbReference type="EMBL" id="JANUCT010000006">
    <property type="protein sequence ID" value="MCS3903139.1"/>
    <property type="molecule type" value="Genomic_DNA"/>
</dbReference>
<dbReference type="PROSITE" id="PS50893">
    <property type="entry name" value="ABC_TRANSPORTER_2"/>
    <property type="match status" value="1"/>
</dbReference>
<keyword evidence="3" id="KW-1003">Cell membrane</keyword>
<dbReference type="PANTHER" id="PTHR43166">
    <property type="entry name" value="AMINO ACID IMPORT ATP-BINDING PROTEIN"/>
    <property type="match status" value="1"/>
</dbReference>
<name>A0AAE3HIS6_9GAMM</name>
<evidence type="ECO:0000256" key="5">
    <source>
        <dbReference type="ARBA" id="ARBA00022840"/>
    </source>
</evidence>
<sequence>MKRNDPATTTAESATDSAMIRLDGVGVTYPDGTLALHPLDLTFRQGEFTVLLGLSGAGKSTLLRTLNQLVVPSSGTISSDELGVIHGSARVRAHRRHTAMIFQQHQLLLRKSALTNVLTGRLAAHSAWRTLLPMPADDVTLAYQCLQRVGLADKTFVRADNLSGGQMQRVGIARALAQQPRVILADEPVASLDPNTSMQVLEQLSRISREDGITTIVSLHQLELARRFAQRVIGLAGGRVVFDGPPSALDSATLDQIYNSGKQDGHQPDTETPSVHQSGSGDHEEPMRAAV</sequence>
<dbReference type="Pfam" id="PF00005">
    <property type="entry name" value="ABC_tran"/>
    <property type="match status" value="1"/>
</dbReference>
<dbReference type="AlphaFoldDB" id="A0AAE3HIS6"/>
<dbReference type="GO" id="GO:0005886">
    <property type="term" value="C:plasma membrane"/>
    <property type="evidence" value="ECO:0007669"/>
    <property type="project" value="UniProtKB-SubCell"/>
</dbReference>
<evidence type="ECO:0000259" key="9">
    <source>
        <dbReference type="PROSITE" id="PS50893"/>
    </source>
</evidence>
<dbReference type="GO" id="GO:0016887">
    <property type="term" value="F:ATP hydrolysis activity"/>
    <property type="evidence" value="ECO:0007669"/>
    <property type="project" value="InterPro"/>
</dbReference>
<dbReference type="CDD" id="cd03256">
    <property type="entry name" value="ABC_PhnC_transporter"/>
    <property type="match status" value="1"/>
</dbReference>
<dbReference type="InterPro" id="IPR027417">
    <property type="entry name" value="P-loop_NTPase"/>
</dbReference>
<dbReference type="Proteomes" id="UP001204445">
    <property type="component" value="Unassembled WGS sequence"/>
</dbReference>
<evidence type="ECO:0000256" key="3">
    <source>
        <dbReference type="ARBA" id="ARBA00022475"/>
    </source>
</evidence>
<keyword evidence="4" id="KW-0547">Nucleotide-binding</keyword>
<evidence type="ECO:0000256" key="8">
    <source>
        <dbReference type="SAM" id="MobiDB-lite"/>
    </source>
</evidence>
<dbReference type="InterPro" id="IPR017871">
    <property type="entry name" value="ABC_transporter-like_CS"/>
</dbReference>
<dbReference type="InterPro" id="IPR003593">
    <property type="entry name" value="AAA+_ATPase"/>
</dbReference>
<dbReference type="GO" id="GO:0005524">
    <property type="term" value="F:ATP binding"/>
    <property type="evidence" value="ECO:0007669"/>
    <property type="project" value="UniProtKB-KW"/>
</dbReference>
<feature type="compositionally biased region" description="Basic and acidic residues" evidence="8">
    <location>
        <begin position="281"/>
        <end position="291"/>
    </location>
</feature>
<evidence type="ECO:0000256" key="2">
    <source>
        <dbReference type="ARBA" id="ARBA00022448"/>
    </source>
</evidence>
<evidence type="ECO:0000256" key="7">
    <source>
        <dbReference type="ARBA" id="ARBA00023136"/>
    </source>
</evidence>
<dbReference type="SUPFAM" id="SSF52540">
    <property type="entry name" value="P-loop containing nucleoside triphosphate hydrolases"/>
    <property type="match status" value="1"/>
</dbReference>
<dbReference type="NCBIfam" id="TIGR02315">
    <property type="entry name" value="ABC_phnC"/>
    <property type="match status" value="1"/>
</dbReference>
<evidence type="ECO:0000313" key="10">
    <source>
        <dbReference type="EMBL" id="MCS3903139.1"/>
    </source>
</evidence>
<feature type="domain" description="ABC transporter" evidence="9">
    <location>
        <begin position="20"/>
        <end position="262"/>
    </location>
</feature>
<dbReference type="PANTHER" id="PTHR43166:SF6">
    <property type="entry name" value="PHOSPHONATES IMPORT ATP-BINDING PROTEIN PHNC"/>
    <property type="match status" value="1"/>
</dbReference>
<keyword evidence="7" id="KW-0472">Membrane</keyword>
<feature type="region of interest" description="Disordered" evidence="8">
    <location>
        <begin position="258"/>
        <end position="291"/>
    </location>
</feature>
<dbReference type="InterPro" id="IPR012693">
    <property type="entry name" value="ABC_transpr_PhnC"/>
</dbReference>
<feature type="compositionally biased region" description="Polar residues" evidence="8">
    <location>
        <begin position="270"/>
        <end position="280"/>
    </location>
</feature>
<dbReference type="Gene3D" id="3.40.50.300">
    <property type="entry name" value="P-loop containing nucleotide triphosphate hydrolases"/>
    <property type="match status" value="1"/>
</dbReference>
<comment type="subcellular location">
    <subcellularLocation>
        <location evidence="1">Cell inner membrane</location>
        <topology evidence="1">Peripheral membrane protein</topology>
    </subcellularLocation>
</comment>
<dbReference type="SMART" id="SM00382">
    <property type="entry name" value="AAA"/>
    <property type="match status" value="1"/>
</dbReference>
<keyword evidence="6" id="KW-1278">Translocase</keyword>
<keyword evidence="5 10" id="KW-0067">ATP-binding</keyword>
<reference evidence="10" key="1">
    <citation type="submission" date="2022-08" db="EMBL/GenBank/DDBJ databases">
        <title>Genomic Encyclopedia of Type Strains, Phase III (KMG-III): the genomes of soil and plant-associated and newly described type strains.</title>
        <authorList>
            <person name="Whitman W."/>
        </authorList>
    </citation>
    <scope>NUCLEOTIDE SEQUENCE</scope>
    <source>
        <strain evidence="10">HMT 1</strain>
    </source>
</reference>
<dbReference type="RefSeq" id="WP_310521977.1">
    <property type="nucleotide sequence ID" value="NZ_JANUCT010000006.1"/>
</dbReference>
<proteinExistence type="predicted"/>
<keyword evidence="11" id="KW-1185">Reference proteome</keyword>
<gene>
    <name evidence="10" type="ORF">J2T55_001156</name>
</gene>
<dbReference type="InterPro" id="IPR050086">
    <property type="entry name" value="MetN_ABC_transporter-like"/>
</dbReference>
<dbReference type="PROSITE" id="PS00211">
    <property type="entry name" value="ABC_TRANSPORTER_1"/>
    <property type="match status" value="1"/>
</dbReference>
<organism evidence="10 11">
    <name type="scientific">Methylohalomonas lacus</name>
    <dbReference type="NCBI Taxonomy" id="398773"/>
    <lineage>
        <taxon>Bacteria</taxon>
        <taxon>Pseudomonadati</taxon>
        <taxon>Pseudomonadota</taxon>
        <taxon>Gammaproteobacteria</taxon>
        <taxon>Methylohalomonadales</taxon>
        <taxon>Methylohalomonadaceae</taxon>
        <taxon>Methylohalomonas</taxon>
    </lineage>
</organism>
<keyword evidence="2" id="KW-0813">Transport</keyword>
<comment type="caution">
    <text evidence="10">The sequence shown here is derived from an EMBL/GenBank/DDBJ whole genome shotgun (WGS) entry which is preliminary data.</text>
</comment>
<protein>
    <submittedName>
        <fullName evidence="10">Phosphonate transport system ATP-binding protein</fullName>
    </submittedName>
</protein>